<evidence type="ECO:0000313" key="4">
    <source>
        <dbReference type="Proteomes" id="UP000595847"/>
    </source>
</evidence>
<sequence>MNKRLSKSEFLFAYMIIISLACLVGGFFFGAYYMKSKIAAEQAAIVEQQRLEAERERQLREQKLYSEQDFIRFYYAVYAPFLELKRVHFEKMEAWPDQDPATRKDSIKALIEAAKQTTTQLGKEVPLPTSPLLVQAHTQYQAGARAYLDGMKQLLSDQNNNALSPDEITARLALTNWFKANEQFYHSLAAWESAYVTKQPLPKELPAAVSIEQWKQLPFHYKTYLAATAMTAHNKWGGYNPEDLTARLDLLFESDDVKNLGIKDLHAAVRVLTATDAVHSGDFKEFQHKHYSSLKTPEIPLYR</sequence>
<dbReference type="AlphaFoldDB" id="A0A7T5EHR0"/>
<keyword evidence="1" id="KW-1133">Transmembrane helix</keyword>
<evidence type="ECO:0000313" key="5">
    <source>
        <dbReference type="Proteomes" id="UP000677234"/>
    </source>
</evidence>
<proteinExistence type="predicted"/>
<evidence type="ECO:0000256" key="1">
    <source>
        <dbReference type="SAM" id="Phobius"/>
    </source>
</evidence>
<reference evidence="2 4" key="1">
    <citation type="submission" date="2020-12" db="EMBL/GenBank/DDBJ databases">
        <title>strain FJAT-54423T represents a novel species of the genus Brevibacillus.</title>
        <authorList>
            <person name="Tang R."/>
        </authorList>
    </citation>
    <scope>NUCLEOTIDE SEQUENCE [LARGE SCALE GENOMIC DNA]</scope>
    <source>
        <strain evidence="2 4">FJAT-54423</strain>
    </source>
</reference>
<dbReference type="KEGG" id="bcop:JD108_12625"/>
<protein>
    <submittedName>
        <fullName evidence="2">Uncharacterized protein</fullName>
    </submittedName>
</protein>
<dbReference type="RefSeq" id="WP_198826424.1">
    <property type="nucleotide sequence ID" value="NZ_CP066308.1"/>
</dbReference>
<dbReference type="PROSITE" id="PS51257">
    <property type="entry name" value="PROKAR_LIPOPROTEIN"/>
    <property type="match status" value="1"/>
</dbReference>
<dbReference type="EMBL" id="CP073708">
    <property type="protein sequence ID" value="QUO39870.1"/>
    <property type="molecule type" value="Genomic_DNA"/>
</dbReference>
<reference evidence="3" key="2">
    <citation type="submission" date="2021-04" db="EMBL/GenBank/DDBJ databases">
        <title>Brevibacillus composti FJAT-54423, complete genome.</title>
        <authorList>
            <person name="Tang R."/>
        </authorList>
    </citation>
    <scope>NUCLEOTIDE SEQUENCE</scope>
    <source>
        <strain evidence="3">FJAT-54424</strain>
    </source>
</reference>
<dbReference type="Proteomes" id="UP000677234">
    <property type="component" value="Chromosome"/>
</dbReference>
<accession>A0A7T5EHR0</accession>
<gene>
    <name evidence="2" type="ORF">JD108_12625</name>
    <name evidence="3" type="ORF">KDJ56_12570</name>
</gene>
<keyword evidence="1" id="KW-0472">Membrane</keyword>
<keyword evidence="1" id="KW-0812">Transmembrane</keyword>
<evidence type="ECO:0000313" key="2">
    <source>
        <dbReference type="EMBL" id="QQE72791.1"/>
    </source>
</evidence>
<feature type="transmembrane region" description="Helical" evidence="1">
    <location>
        <begin position="12"/>
        <end position="34"/>
    </location>
</feature>
<keyword evidence="5" id="KW-1185">Reference proteome</keyword>
<name>A0A7T5EHR0_9BACL</name>
<dbReference type="EMBL" id="CP066308">
    <property type="protein sequence ID" value="QQE72791.1"/>
    <property type="molecule type" value="Genomic_DNA"/>
</dbReference>
<evidence type="ECO:0000313" key="3">
    <source>
        <dbReference type="EMBL" id="QUO39870.1"/>
    </source>
</evidence>
<dbReference type="Proteomes" id="UP000595847">
    <property type="component" value="Chromosome"/>
</dbReference>
<organism evidence="2 4">
    <name type="scientific">Brevibacillus composti</name>
    <dbReference type="NCBI Taxonomy" id="2796470"/>
    <lineage>
        <taxon>Bacteria</taxon>
        <taxon>Bacillati</taxon>
        <taxon>Bacillota</taxon>
        <taxon>Bacilli</taxon>
        <taxon>Bacillales</taxon>
        <taxon>Paenibacillaceae</taxon>
        <taxon>Brevibacillus</taxon>
    </lineage>
</organism>